<evidence type="ECO:0000313" key="2">
    <source>
        <dbReference type="Proteomes" id="UP001172102"/>
    </source>
</evidence>
<organism evidence="1 2">
    <name type="scientific">Lasiosphaeris hirsuta</name>
    <dbReference type="NCBI Taxonomy" id="260670"/>
    <lineage>
        <taxon>Eukaryota</taxon>
        <taxon>Fungi</taxon>
        <taxon>Dikarya</taxon>
        <taxon>Ascomycota</taxon>
        <taxon>Pezizomycotina</taxon>
        <taxon>Sordariomycetes</taxon>
        <taxon>Sordariomycetidae</taxon>
        <taxon>Sordariales</taxon>
        <taxon>Lasiosphaeriaceae</taxon>
        <taxon>Lasiosphaeris</taxon>
    </lineage>
</organism>
<dbReference type="Proteomes" id="UP001172102">
    <property type="component" value="Unassembled WGS sequence"/>
</dbReference>
<gene>
    <name evidence="1" type="ORF">B0H67DRAFT_214048</name>
</gene>
<proteinExistence type="predicted"/>
<evidence type="ECO:0000313" key="1">
    <source>
        <dbReference type="EMBL" id="KAK0714495.1"/>
    </source>
</evidence>
<dbReference type="EMBL" id="JAUKUA010000004">
    <property type="protein sequence ID" value="KAK0714495.1"/>
    <property type="molecule type" value="Genomic_DNA"/>
</dbReference>
<protein>
    <submittedName>
        <fullName evidence="1">Uncharacterized protein</fullName>
    </submittedName>
</protein>
<comment type="caution">
    <text evidence="1">The sequence shown here is derived from an EMBL/GenBank/DDBJ whole genome shotgun (WGS) entry which is preliminary data.</text>
</comment>
<reference evidence="1" key="1">
    <citation type="submission" date="2023-06" db="EMBL/GenBank/DDBJ databases">
        <title>Genome-scale phylogeny and comparative genomics of the fungal order Sordariales.</title>
        <authorList>
            <consortium name="Lawrence Berkeley National Laboratory"/>
            <person name="Hensen N."/>
            <person name="Bonometti L."/>
            <person name="Westerberg I."/>
            <person name="Brannstrom I.O."/>
            <person name="Guillou S."/>
            <person name="Cros-Aarteil S."/>
            <person name="Calhoun S."/>
            <person name="Haridas S."/>
            <person name="Kuo A."/>
            <person name="Mondo S."/>
            <person name="Pangilinan J."/>
            <person name="Riley R."/>
            <person name="Labutti K."/>
            <person name="Andreopoulos B."/>
            <person name="Lipzen A."/>
            <person name="Chen C."/>
            <person name="Yanf M."/>
            <person name="Daum C."/>
            <person name="Ng V."/>
            <person name="Clum A."/>
            <person name="Steindorff A."/>
            <person name="Ohm R."/>
            <person name="Martin F."/>
            <person name="Silar P."/>
            <person name="Natvig D."/>
            <person name="Lalanne C."/>
            <person name="Gautier V."/>
            <person name="Ament-Velasquez S.L."/>
            <person name="Kruys A."/>
            <person name="Hutchinson M.I."/>
            <person name="Powell A.J."/>
            <person name="Barry K."/>
            <person name="Miller A.N."/>
            <person name="Grigoriev I.V."/>
            <person name="Debuchy R."/>
            <person name="Gladieux P."/>
            <person name="Thoren M.H."/>
            <person name="Johannesson H."/>
        </authorList>
    </citation>
    <scope>NUCLEOTIDE SEQUENCE</scope>
    <source>
        <strain evidence="1">SMH4607-1</strain>
    </source>
</reference>
<keyword evidence="2" id="KW-1185">Reference proteome</keyword>
<dbReference type="AlphaFoldDB" id="A0AA40AET4"/>
<accession>A0AA40AET4</accession>
<name>A0AA40AET4_9PEZI</name>
<sequence length="255" mass="29052">MMHLEELISVMEIPPIARSILSRSLPELDRCILHDPMAPMRRVMGIATLQISATWPQGLRRLLATEARSLLNVSEFPASENDYCTDLSPIYTALKEDCLESVGLLMNAGCQFCFDWERWEYTPDLSHECAAVLASHLAKRRQALLRIAQRRLGIYLSYSPLDVADGIAAQLSSTIWNARIPISPCLIVEPDYATIYHKHQLPIKLFPIFFEKGFWHTKSHDNMGLTPVMVWRAPFWPGKQFSLGQPSETLTWLNN</sequence>